<name>A0A9D1CTU9_9FIRM</name>
<accession>A0A9D1CTU9</accession>
<reference evidence="1" key="1">
    <citation type="submission" date="2020-10" db="EMBL/GenBank/DDBJ databases">
        <authorList>
            <person name="Gilroy R."/>
        </authorList>
    </citation>
    <scope>NUCLEOTIDE SEQUENCE</scope>
    <source>
        <strain evidence="1">ChiSjej1B19-3389</strain>
    </source>
</reference>
<dbReference type="AlphaFoldDB" id="A0A9D1CTU9"/>
<dbReference type="Pfam" id="PF09548">
    <property type="entry name" value="Spore_III_AB"/>
    <property type="match status" value="1"/>
</dbReference>
<proteinExistence type="predicted"/>
<evidence type="ECO:0000313" key="2">
    <source>
        <dbReference type="Proteomes" id="UP000886787"/>
    </source>
</evidence>
<organism evidence="1 2">
    <name type="scientific">Candidatus Scatavimonas merdigallinarum</name>
    <dbReference type="NCBI Taxonomy" id="2840914"/>
    <lineage>
        <taxon>Bacteria</taxon>
        <taxon>Bacillati</taxon>
        <taxon>Bacillota</taxon>
        <taxon>Clostridia</taxon>
        <taxon>Eubacteriales</taxon>
        <taxon>Oscillospiraceae</taxon>
        <taxon>Oscillospiraceae incertae sedis</taxon>
        <taxon>Candidatus Scatavimonas</taxon>
    </lineage>
</organism>
<gene>
    <name evidence="1" type="ORF">IAD32_00880</name>
</gene>
<evidence type="ECO:0000313" key="1">
    <source>
        <dbReference type="EMBL" id="HIQ79823.1"/>
    </source>
</evidence>
<dbReference type="Proteomes" id="UP000886787">
    <property type="component" value="Unassembled WGS sequence"/>
</dbReference>
<reference evidence="1" key="2">
    <citation type="journal article" date="2021" name="PeerJ">
        <title>Extensive microbial diversity within the chicken gut microbiome revealed by metagenomics and culture.</title>
        <authorList>
            <person name="Gilroy R."/>
            <person name="Ravi A."/>
            <person name="Getino M."/>
            <person name="Pursley I."/>
            <person name="Horton D.L."/>
            <person name="Alikhan N.F."/>
            <person name="Baker D."/>
            <person name="Gharbi K."/>
            <person name="Hall N."/>
            <person name="Watson M."/>
            <person name="Adriaenssens E.M."/>
            <person name="Foster-Nyarko E."/>
            <person name="Jarju S."/>
            <person name="Secka A."/>
            <person name="Antonio M."/>
            <person name="Oren A."/>
            <person name="Chaudhuri R.R."/>
            <person name="La Ragione R."/>
            <person name="Hildebrand F."/>
            <person name="Pallen M.J."/>
        </authorList>
    </citation>
    <scope>NUCLEOTIDE SEQUENCE</scope>
    <source>
        <strain evidence="1">ChiSjej1B19-3389</strain>
    </source>
</reference>
<dbReference type="EMBL" id="DVFW01000006">
    <property type="protein sequence ID" value="HIQ79823.1"/>
    <property type="molecule type" value="Genomic_DNA"/>
</dbReference>
<protein>
    <submittedName>
        <fullName evidence="1">Stage III sporulation protein AB</fullName>
    </submittedName>
</protein>
<dbReference type="InterPro" id="IPR014198">
    <property type="entry name" value="Spore_III_AB"/>
</dbReference>
<sequence>MLRLAAVTAIILSGALTGLCASQRLTARVSFFEGFLAFLVRLQAQIRFNAEDLSRLLVTDEANAAVAAFLKECRETAQTENRNIMQAWSQAVDHIPKTTGITNDDRKLLKDFSAALGTTDVDGQVAHCELYKTLAGTRLEQAREEKAKKGKLYRMLGAFSGVCVSLLIL</sequence>
<comment type="caution">
    <text evidence="1">The sequence shown here is derived from an EMBL/GenBank/DDBJ whole genome shotgun (WGS) entry which is preliminary data.</text>
</comment>